<keyword evidence="9" id="KW-1185">Reference proteome</keyword>
<dbReference type="AlphaFoldDB" id="A0A3A8I164"/>
<keyword evidence="5" id="KW-0067">ATP-binding</keyword>
<dbReference type="InterPro" id="IPR012094">
    <property type="entry name" value="tRNA_Ile_lys_synt"/>
</dbReference>
<dbReference type="RefSeq" id="WP_120544480.1">
    <property type="nucleotide sequence ID" value="NZ_RAVZ01000307.1"/>
</dbReference>
<dbReference type="OrthoDB" id="9807403at2"/>
<dbReference type="GO" id="GO:0005524">
    <property type="term" value="F:ATP binding"/>
    <property type="evidence" value="ECO:0007669"/>
    <property type="project" value="UniProtKB-KW"/>
</dbReference>
<gene>
    <name evidence="8" type="primary">tilS</name>
    <name evidence="8" type="ORF">D7V88_32380</name>
</gene>
<accession>A0A3A8I164</accession>
<dbReference type="Pfam" id="PF01171">
    <property type="entry name" value="ATP_bind_3"/>
    <property type="match status" value="1"/>
</dbReference>
<sequence>MPRASPGLPPLAALLARSYADHGLAARSVLLAVSGGADSTALLVGTARVREALGLRVEVATFDHGLREEAAEEVATVAALSARLGLVCHVRSLALSPGAGMEARAREARYATLEVLREARNLTAIATGHTLNDQAETLLMRLARGTALRGARGILAEAPSLIRPLLECSRDDVLAFLHAEGLAYVRDPMNADPSLFRTRVRTDALPALDRAAGFSTLAHLANFARLASEDEALLGRLADASWERLALPGGGLDVVGVGALEGPLRRRVLARLLEA</sequence>
<feature type="non-terminal residue" evidence="8">
    <location>
        <position position="275"/>
    </location>
</feature>
<comment type="caution">
    <text evidence="8">The sequence shown here is derived from an EMBL/GenBank/DDBJ whole genome shotgun (WGS) entry which is preliminary data.</text>
</comment>
<evidence type="ECO:0000256" key="4">
    <source>
        <dbReference type="ARBA" id="ARBA00022741"/>
    </source>
</evidence>
<dbReference type="PANTHER" id="PTHR43033:SF1">
    <property type="entry name" value="TRNA(ILE)-LYSIDINE SYNTHASE-RELATED"/>
    <property type="match status" value="1"/>
</dbReference>
<evidence type="ECO:0000313" key="9">
    <source>
        <dbReference type="Proteomes" id="UP000268094"/>
    </source>
</evidence>
<dbReference type="SUPFAM" id="SSF82829">
    <property type="entry name" value="MesJ substrate recognition domain-like"/>
    <property type="match status" value="1"/>
</dbReference>
<dbReference type="GO" id="GO:0008033">
    <property type="term" value="P:tRNA processing"/>
    <property type="evidence" value="ECO:0007669"/>
    <property type="project" value="UniProtKB-KW"/>
</dbReference>
<evidence type="ECO:0000256" key="1">
    <source>
        <dbReference type="ARBA" id="ARBA00013267"/>
    </source>
</evidence>
<evidence type="ECO:0000313" key="8">
    <source>
        <dbReference type="EMBL" id="RKG76356.1"/>
    </source>
</evidence>
<dbReference type="EC" id="6.3.4.19" evidence="1"/>
<protein>
    <recommendedName>
        <fullName evidence="1">tRNA(Ile)-lysidine synthetase</fullName>
        <ecNumber evidence="1">6.3.4.19</ecNumber>
    </recommendedName>
</protein>
<keyword evidence="4" id="KW-0547">Nucleotide-binding</keyword>
<dbReference type="InterPro" id="IPR012795">
    <property type="entry name" value="tRNA_Ile_lys_synt_N"/>
</dbReference>
<dbReference type="HAMAP" id="MF_01161">
    <property type="entry name" value="tRNA_Ile_lys_synt"/>
    <property type="match status" value="1"/>
</dbReference>
<dbReference type="SUPFAM" id="SSF52402">
    <property type="entry name" value="Adenine nucleotide alpha hydrolases-like"/>
    <property type="match status" value="1"/>
</dbReference>
<name>A0A3A8I164_9BACT</name>
<organism evidence="8 9">
    <name type="scientific">Corallococcus terminator</name>
    <dbReference type="NCBI Taxonomy" id="2316733"/>
    <lineage>
        <taxon>Bacteria</taxon>
        <taxon>Pseudomonadati</taxon>
        <taxon>Myxococcota</taxon>
        <taxon>Myxococcia</taxon>
        <taxon>Myxococcales</taxon>
        <taxon>Cystobacterineae</taxon>
        <taxon>Myxococcaceae</taxon>
        <taxon>Corallococcus</taxon>
    </lineage>
</organism>
<dbReference type="GO" id="GO:0032267">
    <property type="term" value="F:tRNA(Ile)-lysidine synthase activity"/>
    <property type="evidence" value="ECO:0007669"/>
    <property type="project" value="UniProtKB-EC"/>
</dbReference>
<proteinExistence type="inferred from homology"/>
<keyword evidence="3" id="KW-0819">tRNA processing</keyword>
<comment type="catalytic activity">
    <reaction evidence="6">
        <text>cytidine(34) in tRNA(Ile2) + L-lysine + ATP = lysidine(34) in tRNA(Ile2) + AMP + diphosphate + H(+)</text>
        <dbReference type="Rhea" id="RHEA:43744"/>
        <dbReference type="Rhea" id="RHEA-COMP:10625"/>
        <dbReference type="Rhea" id="RHEA-COMP:10670"/>
        <dbReference type="ChEBI" id="CHEBI:15378"/>
        <dbReference type="ChEBI" id="CHEBI:30616"/>
        <dbReference type="ChEBI" id="CHEBI:32551"/>
        <dbReference type="ChEBI" id="CHEBI:33019"/>
        <dbReference type="ChEBI" id="CHEBI:82748"/>
        <dbReference type="ChEBI" id="CHEBI:83665"/>
        <dbReference type="ChEBI" id="CHEBI:456215"/>
        <dbReference type="EC" id="6.3.4.19"/>
    </reaction>
</comment>
<feature type="domain" description="tRNA(Ile)-lysidine/2-thiocytidine synthase N-terminal" evidence="7">
    <location>
        <begin position="29"/>
        <end position="202"/>
    </location>
</feature>
<dbReference type="EMBL" id="RAVZ01000307">
    <property type="protein sequence ID" value="RKG76356.1"/>
    <property type="molecule type" value="Genomic_DNA"/>
</dbReference>
<evidence type="ECO:0000259" key="7">
    <source>
        <dbReference type="Pfam" id="PF01171"/>
    </source>
</evidence>
<dbReference type="InterPro" id="IPR011063">
    <property type="entry name" value="TilS/TtcA_N"/>
</dbReference>
<keyword evidence="2" id="KW-0436">Ligase</keyword>
<dbReference type="PANTHER" id="PTHR43033">
    <property type="entry name" value="TRNA(ILE)-LYSIDINE SYNTHASE-RELATED"/>
    <property type="match status" value="1"/>
</dbReference>
<dbReference type="Gene3D" id="3.40.50.620">
    <property type="entry name" value="HUPs"/>
    <property type="match status" value="1"/>
</dbReference>
<dbReference type="NCBIfam" id="TIGR02432">
    <property type="entry name" value="lysidine_TilS_N"/>
    <property type="match status" value="1"/>
</dbReference>
<evidence type="ECO:0000256" key="3">
    <source>
        <dbReference type="ARBA" id="ARBA00022694"/>
    </source>
</evidence>
<reference evidence="9" key="1">
    <citation type="submission" date="2018-09" db="EMBL/GenBank/DDBJ databases">
        <authorList>
            <person name="Livingstone P.G."/>
            <person name="Whitworth D.E."/>
        </authorList>
    </citation>
    <scope>NUCLEOTIDE SEQUENCE [LARGE SCALE GENOMIC DNA]</scope>
    <source>
        <strain evidence="9">CA054A</strain>
    </source>
</reference>
<evidence type="ECO:0000256" key="5">
    <source>
        <dbReference type="ARBA" id="ARBA00022840"/>
    </source>
</evidence>
<evidence type="ECO:0000256" key="6">
    <source>
        <dbReference type="ARBA" id="ARBA00048539"/>
    </source>
</evidence>
<dbReference type="Proteomes" id="UP000268094">
    <property type="component" value="Unassembled WGS sequence"/>
</dbReference>
<dbReference type="InterPro" id="IPR014729">
    <property type="entry name" value="Rossmann-like_a/b/a_fold"/>
</dbReference>
<dbReference type="CDD" id="cd01992">
    <property type="entry name" value="TilS_N"/>
    <property type="match status" value="1"/>
</dbReference>
<evidence type="ECO:0000256" key="2">
    <source>
        <dbReference type="ARBA" id="ARBA00022598"/>
    </source>
</evidence>